<dbReference type="Gene3D" id="1.10.287.1260">
    <property type="match status" value="1"/>
</dbReference>
<comment type="caution">
    <text evidence="6">Lacks conserved residue(s) required for the propagation of feature annotation.</text>
</comment>
<feature type="domain" description="Mechanosensitive ion channel MscS" evidence="7">
    <location>
        <begin position="104"/>
        <end position="166"/>
    </location>
</feature>
<proteinExistence type="inferred from homology"/>
<keyword evidence="6" id="KW-0407">Ion channel</keyword>
<keyword evidence="6" id="KW-0406">Ion transport</keyword>
<evidence type="ECO:0000256" key="6">
    <source>
        <dbReference type="RuleBase" id="RU369025"/>
    </source>
</evidence>
<dbReference type="PANTHER" id="PTHR30221:SF8">
    <property type="entry name" value="SMALL-CONDUCTANCE MECHANOSENSITIVE CHANNEL"/>
    <property type="match status" value="1"/>
</dbReference>
<evidence type="ECO:0000256" key="2">
    <source>
        <dbReference type="ARBA" id="ARBA00008017"/>
    </source>
</evidence>
<comment type="subunit">
    <text evidence="6">Homoheptamer.</text>
</comment>
<evidence type="ECO:0000256" key="3">
    <source>
        <dbReference type="ARBA" id="ARBA00022692"/>
    </source>
</evidence>
<dbReference type="GO" id="GO:0005886">
    <property type="term" value="C:plasma membrane"/>
    <property type="evidence" value="ECO:0007669"/>
    <property type="project" value="UniProtKB-SubCell"/>
</dbReference>
<dbReference type="InterPro" id="IPR045275">
    <property type="entry name" value="MscS_archaea/bacteria_type"/>
</dbReference>
<evidence type="ECO:0000256" key="4">
    <source>
        <dbReference type="ARBA" id="ARBA00022989"/>
    </source>
</evidence>
<dbReference type="InterPro" id="IPR010920">
    <property type="entry name" value="LSM_dom_sf"/>
</dbReference>
<dbReference type="Pfam" id="PF00924">
    <property type="entry name" value="MS_channel_2nd"/>
    <property type="match status" value="1"/>
</dbReference>
<dbReference type="PANTHER" id="PTHR30221">
    <property type="entry name" value="SMALL-CONDUCTANCE MECHANOSENSITIVE CHANNEL"/>
    <property type="match status" value="1"/>
</dbReference>
<dbReference type="Gene3D" id="2.30.30.60">
    <property type="match status" value="1"/>
</dbReference>
<evidence type="ECO:0000313" key="8">
    <source>
        <dbReference type="EMBL" id="AOV17805.1"/>
    </source>
</evidence>
<feature type="transmembrane region" description="Helical" evidence="6">
    <location>
        <begin position="14"/>
        <end position="35"/>
    </location>
</feature>
<comment type="subcellular location">
    <subcellularLocation>
        <location evidence="6">Cell inner membrane</location>
        <topology evidence="6">Multi-pass membrane protein</topology>
    </subcellularLocation>
    <subcellularLocation>
        <location evidence="1">Membrane</location>
        <topology evidence="1">Multi-pass membrane protein</topology>
    </subcellularLocation>
</comment>
<evidence type="ECO:0000259" key="7">
    <source>
        <dbReference type="Pfam" id="PF00924"/>
    </source>
</evidence>
<accession>A0A1D8KA33</accession>
<keyword evidence="3 6" id="KW-0812">Transmembrane</keyword>
<dbReference type="GO" id="GO:0008381">
    <property type="term" value="F:mechanosensitive monoatomic ion channel activity"/>
    <property type="evidence" value="ECO:0007669"/>
    <property type="project" value="InterPro"/>
</dbReference>
<dbReference type="InterPro" id="IPR023408">
    <property type="entry name" value="MscS_beta-dom_sf"/>
</dbReference>
<evidence type="ECO:0000256" key="5">
    <source>
        <dbReference type="ARBA" id="ARBA00023136"/>
    </source>
</evidence>
<protein>
    <recommendedName>
        <fullName evidence="6">Small-conductance mechanosensitive channel</fullName>
    </recommendedName>
</protein>
<evidence type="ECO:0000256" key="1">
    <source>
        <dbReference type="ARBA" id="ARBA00004141"/>
    </source>
</evidence>
<dbReference type="Proteomes" id="UP000095342">
    <property type="component" value="Chromosome"/>
</dbReference>
<dbReference type="RefSeq" id="WP_070073341.1">
    <property type="nucleotide sequence ID" value="NZ_CP017448.1"/>
</dbReference>
<comment type="similarity">
    <text evidence="2 6">Belongs to the MscS (TC 1.A.23) family.</text>
</comment>
<gene>
    <name evidence="8" type="ORF">BJI67_12770</name>
</gene>
<keyword evidence="5 6" id="KW-0472">Membrane</keyword>
<sequence>MSTLQGWLQGLQHILPGIGLLLGGALVVIILQRWIGKALARWRRHTRMSIDTALFLQRLAAGVLWTMLALIALRFMGVNVDGLWAIIASTLAVVGVGLLAVWTMVSNITASLFIWIWRPYELGEHIELLPDGLKGRAVDRSLMFTEIREEDGSTLMVPNNLFFQRVIRRAPNDGHKATLERWESEETPPG</sequence>
<dbReference type="InterPro" id="IPR006685">
    <property type="entry name" value="MscS_channel_2nd"/>
</dbReference>
<dbReference type="SUPFAM" id="SSF50182">
    <property type="entry name" value="Sm-like ribonucleoproteins"/>
    <property type="match status" value="1"/>
</dbReference>
<feature type="transmembrane region" description="Helical" evidence="6">
    <location>
        <begin position="55"/>
        <end position="76"/>
    </location>
</feature>
<comment type="function">
    <text evidence="6">Mechanosensitive channel that participates in the regulation of osmotic pressure changes within the cell, opening in response to stretch forces in the membrane lipid bilayer, without the need for other proteins. Contributes to normal resistance to hypoosmotic shock. Forms an ion channel of 1.0 nanosiemens conductance with a slight preference for anions.</text>
</comment>
<keyword evidence="6" id="KW-0813">Transport</keyword>
<keyword evidence="4 6" id="KW-1133">Transmembrane helix</keyword>
<keyword evidence="6" id="KW-0997">Cell inner membrane</keyword>
<organism evidence="8 9">
    <name type="scientific">Acidihalobacter aeolianus</name>
    <dbReference type="NCBI Taxonomy" id="2792603"/>
    <lineage>
        <taxon>Bacteria</taxon>
        <taxon>Pseudomonadati</taxon>
        <taxon>Pseudomonadota</taxon>
        <taxon>Gammaproteobacteria</taxon>
        <taxon>Chromatiales</taxon>
        <taxon>Ectothiorhodospiraceae</taxon>
        <taxon>Acidihalobacter</taxon>
    </lineage>
</organism>
<keyword evidence="6" id="KW-1003">Cell membrane</keyword>
<dbReference type="SUPFAM" id="SSF82861">
    <property type="entry name" value="Mechanosensitive channel protein MscS (YggB), transmembrane region"/>
    <property type="match status" value="1"/>
</dbReference>
<evidence type="ECO:0000313" key="9">
    <source>
        <dbReference type="Proteomes" id="UP000095342"/>
    </source>
</evidence>
<dbReference type="EMBL" id="CP017448">
    <property type="protein sequence ID" value="AOV17805.1"/>
    <property type="molecule type" value="Genomic_DNA"/>
</dbReference>
<name>A0A1D8KA33_9GAMM</name>
<dbReference type="KEGG" id="aaeo:BJI67_12770"/>
<dbReference type="InterPro" id="IPR011014">
    <property type="entry name" value="MscS_channel_TM-2"/>
</dbReference>
<reference evidence="8 9" key="1">
    <citation type="submission" date="2016-09" db="EMBL/GenBank/DDBJ databases">
        <title>Acidihalobacter prosperus V6 (DSM14174).</title>
        <authorList>
            <person name="Khaleque H.N."/>
            <person name="Ramsay J.P."/>
            <person name="Murphy R.J.T."/>
            <person name="Kaksonen A.H."/>
            <person name="Boxall N.J."/>
            <person name="Watkin E.L.J."/>
        </authorList>
    </citation>
    <scope>NUCLEOTIDE SEQUENCE [LARGE SCALE GENOMIC DNA]</scope>
    <source>
        <strain evidence="8 9">V6</strain>
    </source>
</reference>
<keyword evidence="9" id="KW-1185">Reference proteome</keyword>
<dbReference type="AlphaFoldDB" id="A0A1D8KA33"/>
<feature type="transmembrane region" description="Helical" evidence="6">
    <location>
        <begin position="82"/>
        <end position="105"/>
    </location>
</feature>